<reference evidence="4 5" key="1">
    <citation type="submission" date="2016-12" db="EMBL/GenBank/DDBJ databases">
        <title>Domibacillus sp. SAB 38T whole genome sequencing.</title>
        <authorList>
            <person name="Verma A."/>
            <person name="Ojha A.K."/>
            <person name="Krishnamurthi S."/>
        </authorList>
    </citation>
    <scope>NUCLEOTIDE SEQUENCE [LARGE SCALE GENOMIC DNA]</scope>
    <source>
        <strain evidence="4 5">SAB 38</strain>
    </source>
</reference>
<dbReference type="RefSeq" id="WP_076767993.1">
    <property type="nucleotide sequence ID" value="NZ_MSFI01000030.1"/>
</dbReference>
<evidence type="ECO:0000256" key="1">
    <source>
        <dbReference type="ARBA" id="ARBA00008007"/>
    </source>
</evidence>
<dbReference type="AlphaFoldDB" id="A0A1V2A489"/>
<evidence type="ECO:0000313" key="4">
    <source>
        <dbReference type="EMBL" id="OMP65813.1"/>
    </source>
</evidence>
<dbReference type="PANTHER" id="PTHR47505:SF1">
    <property type="entry name" value="DNA UTILIZATION PROTEIN YHGH"/>
    <property type="match status" value="1"/>
</dbReference>
<name>A0A1V2A489_9BACI</name>
<dbReference type="STRING" id="1714355.BTO28_15655"/>
<dbReference type="PANTHER" id="PTHR47505">
    <property type="entry name" value="DNA UTILIZATION PROTEIN YHGH"/>
    <property type="match status" value="1"/>
</dbReference>
<dbReference type="EMBL" id="MSFI01000030">
    <property type="protein sequence ID" value="OMP65813.1"/>
    <property type="molecule type" value="Genomic_DNA"/>
</dbReference>
<dbReference type="InterPro" id="IPR029057">
    <property type="entry name" value="PRTase-like"/>
</dbReference>
<evidence type="ECO:0008006" key="6">
    <source>
        <dbReference type="Google" id="ProtNLM"/>
    </source>
</evidence>
<dbReference type="Pfam" id="PF00156">
    <property type="entry name" value="Pribosyltran"/>
    <property type="match status" value="1"/>
</dbReference>
<dbReference type="Proteomes" id="UP000188613">
    <property type="component" value="Unassembled WGS sequence"/>
</dbReference>
<keyword evidence="5" id="KW-1185">Reference proteome</keyword>
<proteinExistence type="inferred from homology"/>
<protein>
    <recommendedName>
        <fullName evidence="6">Amidophosphoribosyltransferase</fullName>
    </recommendedName>
</protein>
<dbReference type="CDD" id="cd06223">
    <property type="entry name" value="PRTases_typeI"/>
    <property type="match status" value="1"/>
</dbReference>
<evidence type="ECO:0000313" key="5">
    <source>
        <dbReference type="Proteomes" id="UP000188613"/>
    </source>
</evidence>
<gene>
    <name evidence="4" type="ORF">BTO28_15655</name>
</gene>
<dbReference type="Pfam" id="PF18912">
    <property type="entry name" value="DZR_2"/>
    <property type="match status" value="1"/>
</dbReference>
<comment type="similarity">
    <text evidence="1">Belongs to the ComF/GntX family.</text>
</comment>
<accession>A0A1V2A489</accession>
<organism evidence="4 5">
    <name type="scientific">Domibacillus epiphyticus</name>
    <dbReference type="NCBI Taxonomy" id="1714355"/>
    <lineage>
        <taxon>Bacteria</taxon>
        <taxon>Bacillati</taxon>
        <taxon>Bacillota</taxon>
        <taxon>Bacilli</taxon>
        <taxon>Bacillales</taxon>
        <taxon>Bacillaceae</taxon>
        <taxon>Domibacillus</taxon>
    </lineage>
</organism>
<evidence type="ECO:0000259" key="3">
    <source>
        <dbReference type="Pfam" id="PF18912"/>
    </source>
</evidence>
<feature type="domain" description="Phosphoribosyltransferase" evidence="2">
    <location>
        <begin position="163"/>
        <end position="218"/>
    </location>
</feature>
<comment type="caution">
    <text evidence="4">The sequence shown here is derived from an EMBL/GenBank/DDBJ whole genome shotgun (WGS) entry which is preliminary data.</text>
</comment>
<dbReference type="InterPro" id="IPR000836">
    <property type="entry name" value="PRTase_dom"/>
</dbReference>
<dbReference type="OrthoDB" id="9779910at2"/>
<sequence>MKQCLLCENNTEMETWLLFFGAKSSSLCPNCLGKLEKITGPLCRICSRPMKEEGICSDCHSWGESIYAGNRSLYLYNSAMQSLLARFKYRGDYALAAVFADDVRREAKEAECDVICAVPLSPSRLLERRFNQSEALIESAGLTHTRLIGRYESDKQAKKSRAERLSAEQTFYPLGQAEGKSVLVIDDIYTTGTTVRRVAEALKEAGACTVKSVTIARSGS</sequence>
<feature type="domain" description="Double zinc ribbon" evidence="3">
    <location>
        <begin position="3"/>
        <end position="59"/>
    </location>
</feature>
<dbReference type="InterPro" id="IPR044005">
    <property type="entry name" value="DZR_2"/>
</dbReference>
<dbReference type="InterPro" id="IPR051910">
    <property type="entry name" value="ComF/GntX_DNA_util-trans"/>
</dbReference>
<evidence type="ECO:0000259" key="2">
    <source>
        <dbReference type="Pfam" id="PF00156"/>
    </source>
</evidence>
<dbReference type="SUPFAM" id="SSF53271">
    <property type="entry name" value="PRTase-like"/>
    <property type="match status" value="1"/>
</dbReference>
<dbReference type="Gene3D" id="3.40.50.2020">
    <property type="match status" value="1"/>
</dbReference>